<keyword evidence="2" id="KW-1185">Reference proteome</keyword>
<evidence type="ECO:0000313" key="2">
    <source>
        <dbReference type="Proteomes" id="UP001500552"/>
    </source>
</evidence>
<reference evidence="2" key="1">
    <citation type="journal article" date="2019" name="Int. J. Syst. Evol. Microbiol.">
        <title>The Global Catalogue of Microorganisms (GCM) 10K type strain sequencing project: providing services to taxonomists for standard genome sequencing and annotation.</title>
        <authorList>
            <consortium name="The Broad Institute Genomics Platform"/>
            <consortium name="The Broad Institute Genome Sequencing Center for Infectious Disease"/>
            <person name="Wu L."/>
            <person name="Ma J."/>
        </authorList>
    </citation>
    <scope>NUCLEOTIDE SEQUENCE [LARGE SCALE GENOMIC DNA]</scope>
    <source>
        <strain evidence="2">JCM 17926</strain>
    </source>
</reference>
<protein>
    <submittedName>
        <fullName evidence="1">Uncharacterized protein</fullName>
    </submittedName>
</protein>
<evidence type="ECO:0000313" key="1">
    <source>
        <dbReference type="EMBL" id="GAA4434329.1"/>
    </source>
</evidence>
<name>A0ABP8LSB8_9BACT</name>
<dbReference type="RefSeq" id="WP_345159516.1">
    <property type="nucleotide sequence ID" value="NZ_BAABHC010000014.1"/>
</dbReference>
<sequence length="70" mass="7924">MKQYECGESKDDSLEGWQTIQSCTLTHPERYEGDADISRDIIGVREKGGHKKTALQTLRLAGQFFCAVYI</sequence>
<proteinExistence type="predicted"/>
<dbReference type="Proteomes" id="UP001500552">
    <property type="component" value="Unassembled WGS sequence"/>
</dbReference>
<dbReference type="EMBL" id="BAABHC010000014">
    <property type="protein sequence ID" value="GAA4434329.1"/>
    <property type="molecule type" value="Genomic_DNA"/>
</dbReference>
<comment type="caution">
    <text evidence="1">The sequence shown here is derived from an EMBL/GenBank/DDBJ whole genome shotgun (WGS) entry which is preliminary data.</text>
</comment>
<gene>
    <name evidence="1" type="ORF">GCM10023188_25150</name>
</gene>
<accession>A0ABP8LSB8</accession>
<organism evidence="1 2">
    <name type="scientific">Pontibacter saemangeumensis</name>
    <dbReference type="NCBI Taxonomy" id="1084525"/>
    <lineage>
        <taxon>Bacteria</taxon>
        <taxon>Pseudomonadati</taxon>
        <taxon>Bacteroidota</taxon>
        <taxon>Cytophagia</taxon>
        <taxon>Cytophagales</taxon>
        <taxon>Hymenobacteraceae</taxon>
        <taxon>Pontibacter</taxon>
    </lineage>
</organism>